<name>A0A0C2BN59_9BILA</name>
<evidence type="ECO:0000313" key="1">
    <source>
        <dbReference type="EMBL" id="KIH45273.1"/>
    </source>
</evidence>
<dbReference type="SUPFAM" id="SSF50370">
    <property type="entry name" value="Ricin B-like lectins"/>
    <property type="match status" value="1"/>
</dbReference>
<evidence type="ECO:0008006" key="3">
    <source>
        <dbReference type="Google" id="ProtNLM"/>
    </source>
</evidence>
<organism evidence="1 2">
    <name type="scientific">Ancylostoma duodenale</name>
    <dbReference type="NCBI Taxonomy" id="51022"/>
    <lineage>
        <taxon>Eukaryota</taxon>
        <taxon>Metazoa</taxon>
        <taxon>Ecdysozoa</taxon>
        <taxon>Nematoda</taxon>
        <taxon>Chromadorea</taxon>
        <taxon>Rhabditida</taxon>
        <taxon>Rhabditina</taxon>
        <taxon>Rhabditomorpha</taxon>
        <taxon>Strongyloidea</taxon>
        <taxon>Ancylostomatidae</taxon>
        <taxon>Ancylostomatinae</taxon>
        <taxon>Ancylostoma</taxon>
    </lineage>
</organism>
<evidence type="ECO:0000313" key="2">
    <source>
        <dbReference type="Proteomes" id="UP000054047"/>
    </source>
</evidence>
<keyword evidence="2" id="KW-1185">Reference proteome</keyword>
<feature type="non-terminal residue" evidence="1">
    <location>
        <position position="1"/>
    </location>
</feature>
<gene>
    <name evidence="1" type="ORF">ANCDUO_24689</name>
</gene>
<dbReference type="Proteomes" id="UP000054047">
    <property type="component" value="Unassembled WGS sequence"/>
</dbReference>
<proteinExistence type="predicted"/>
<dbReference type="EMBL" id="KN773140">
    <property type="protein sequence ID" value="KIH45273.1"/>
    <property type="molecule type" value="Genomic_DNA"/>
</dbReference>
<dbReference type="InterPro" id="IPR035992">
    <property type="entry name" value="Ricin_B-like_lectins"/>
</dbReference>
<reference evidence="1 2" key="1">
    <citation type="submission" date="2013-12" db="EMBL/GenBank/DDBJ databases">
        <title>Draft genome of the parsitic nematode Ancylostoma duodenale.</title>
        <authorList>
            <person name="Mitreva M."/>
        </authorList>
    </citation>
    <scope>NUCLEOTIDE SEQUENCE [LARGE SCALE GENOMIC DNA]</scope>
    <source>
        <strain evidence="1 2">Zhejiang</strain>
    </source>
</reference>
<accession>A0A0C2BN59</accession>
<sequence>VYENKSHVYDPSVKGIGPQLVYENHMYIQLSASFNNASISKRTEENELVLETLQKGKVILNKQNRVDANSGNQLWILCKDGCVENIGMSYRSKTRMVLDVLERMGFQLMMTPRQSSRDRFQKWTFSPDGRLYCQGLSDMAVTYRAPEILMTKCDSNSSDALDPASQ</sequence>
<dbReference type="AlphaFoldDB" id="A0A0C2BN59"/>
<protein>
    <recommendedName>
        <fullName evidence="3">Ricin B lectin domain-containing protein</fullName>
    </recommendedName>
</protein>
<feature type="non-terminal residue" evidence="1">
    <location>
        <position position="166"/>
    </location>
</feature>
<dbReference type="OrthoDB" id="272810at2759"/>